<dbReference type="KEGG" id="sdi:SDIMI_v3c06910"/>
<dbReference type="Proteomes" id="UP000014983">
    <property type="component" value="Chromosome"/>
</dbReference>
<keyword evidence="1" id="KW-1133">Transmembrane helix</keyword>
<evidence type="ECO:0000256" key="1">
    <source>
        <dbReference type="SAM" id="Phobius"/>
    </source>
</evidence>
<dbReference type="EMBL" id="CP005076">
    <property type="protein sequence ID" value="AGR42395.1"/>
    <property type="molecule type" value="Genomic_DNA"/>
</dbReference>
<evidence type="ECO:0000313" key="3">
    <source>
        <dbReference type="Proteomes" id="UP000014983"/>
    </source>
</evidence>
<organism evidence="2 3">
    <name type="scientific">Spiroplasma diminutum CUAS-1</name>
    <dbReference type="NCBI Taxonomy" id="1276221"/>
    <lineage>
        <taxon>Bacteria</taxon>
        <taxon>Bacillati</taxon>
        <taxon>Mycoplasmatota</taxon>
        <taxon>Mollicutes</taxon>
        <taxon>Entomoplasmatales</taxon>
        <taxon>Spiroplasmataceae</taxon>
        <taxon>Spiroplasma</taxon>
    </lineage>
</organism>
<proteinExistence type="predicted"/>
<dbReference type="AlphaFoldDB" id="S5MK91"/>
<dbReference type="STRING" id="1276221.SDIMI_v3c06910"/>
<keyword evidence="3" id="KW-1185">Reference proteome</keyword>
<keyword evidence="1" id="KW-0812">Transmembrane</keyword>
<reference evidence="2 3" key="1">
    <citation type="journal article" date="2013" name="Genome Biol. Evol.">
        <title>Comparison of metabolic capacities and inference of gene content evolution in mosquito-associated Spiroplasma diminutum and S. taiwanense.</title>
        <authorList>
            <person name="Lo W.S."/>
            <person name="Ku C."/>
            <person name="Chen L.L."/>
            <person name="Chang T.H."/>
            <person name="Kuo C.H."/>
        </authorList>
    </citation>
    <scope>NUCLEOTIDE SEQUENCE [LARGE SCALE GENOMIC DNA]</scope>
    <source>
        <strain evidence="2">CUAS-1</strain>
    </source>
</reference>
<name>S5MK91_9MOLU</name>
<gene>
    <name evidence="2" type="ORF">SDIMI_v3c06910</name>
</gene>
<dbReference type="HOGENOM" id="CLU_348117_0_0_14"/>
<accession>S5MK91</accession>
<protein>
    <submittedName>
        <fullName evidence="2">Uncharacterized protein</fullName>
    </submittedName>
</protein>
<dbReference type="PATRIC" id="fig|1276221.3.peg.693"/>
<keyword evidence="1" id="KW-0472">Membrane</keyword>
<feature type="transmembrane region" description="Helical" evidence="1">
    <location>
        <begin position="782"/>
        <end position="802"/>
    </location>
</feature>
<dbReference type="InParanoid" id="S5MK91"/>
<evidence type="ECO:0000313" key="2">
    <source>
        <dbReference type="EMBL" id="AGR42395.1"/>
    </source>
</evidence>
<dbReference type="OrthoDB" id="388409at2"/>
<dbReference type="RefSeq" id="WP_020836626.1">
    <property type="nucleotide sequence ID" value="NC_021833.1"/>
</dbReference>
<sequence>MLKILKLLFIISGTAPTVTNIIDTEIINIFKQDFNIQEHELKKEPMYFLTNKYSNGIKEEVEYQKNSSITTTTFDNFLTLKELELEHIEDFWFDSDLDLHFTNIIQRDSNEGNKNSYFYETITKETFNLNIKLDKRQEYKKIQHESSYHDKWNDVFVYSKLNLEVRKIYGENKGLQISGIVQEEVYFDSKVLNFKGYNQKYAKKISGGLFLKNIKTNFISRKDFFEDTNEEYYVMKTNLPTDYRASLYNLEKTLKYDENFYRYLGITKNSYHDVNINALFNDSYFQNNKIFATVDLFEKSKVIKKNIKIIIIGAEINNKDDLINIDYKSNLKNLDEEHNRIKYYLSNKYLIPEKKIKFNLDDIDNSNAIKKFENSIKSEFKYEYIKPSGAKLIFKVHVSHAYKKGEENIIVSKWNEIKFSKTDKNYEFNNQIVLDQSKIQGEELEFKNFETSIEKTTIRRTEIQNIFILNGSKFRNIKIKNSDNLKVKFENKNIIKIEALSEGNAYIKLDSIDAKESKIIEFNVIKALGDFSLDKEEIEMSKGETEIIDIETDYIEGIELINKNKNVNAKIIDKELSITINKLGYYELELFSKLTLESKIVKINVVDNNALLELNKHFIVSEINSQNNLIISNYEKIDSDFLNITANSDEILFTRTDSEIVFIAKSYGDFNLKIKYKDQIEIVNIKIVKEISEKNVFTNKKELTFDRSSTDILFMNENLELTKTKQDFILKLLDLNSIGYIEVLNTDGEKSKITIKADQKDINNENGKDKTKEDKNKNITKILAISLIPITLGTSILFFFVLKKLNKKQN</sequence>